<dbReference type="SUPFAM" id="SSF56925">
    <property type="entry name" value="OMPA-like"/>
    <property type="match status" value="1"/>
</dbReference>
<feature type="signal peptide" evidence="2">
    <location>
        <begin position="1"/>
        <end position="19"/>
    </location>
</feature>
<dbReference type="InterPro" id="IPR025737">
    <property type="entry name" value="FApF"/>
</dbReference>
<feature type="region of interest" description="Disordered" evidence="1">
    <location>
        <begin position="367"/>
        <end position="389"/>
    </location>
</feature>
<name>A0A1B9XWW9_9FLAO</name>
<reference evidence="3 4" key="1">
    <citation type="submission" date="2016-06" db="EMBL/GenBank/DDBJ databases">
        <title>Draft Genome Sequence of Tenacibaculum soleae UCD-KL19.</title>
        <authorList>
            <person name="Eisen J.A."/>
            <person name="Coil D.A."/>
            <person name="Lujan K.M."/>
        </authorList>
    </citation>
    <scope>NUCLEOTIDE SEQUENCE [LARGE SCALE GENOMIC DNA]</scope>
    <source>
        <strain evidence="3 4">UCD-KL19</strain>
    </source>
</reference>
<keyword evidence="4" id="KW-1185">Reference proteome</keyword>
<evidence type="ECO:0008006" key="5">
    <source>
        <dbReference type="Google" id="ProtNLM"/>
    </source>
</evidence>
<accession>A0A1B9XWW9</accession>
<evidence type="ECO:0000313" key="3">
    <source>
        <dbReference type="EMBL" id="OCK42053.1"/>
    </source>
</evidence>
<feature type="region of interest" description="Disordered" evidence="1">
    <location>
        <begin position="398"/>
        <end position="417"/>
    </location>
</feature>
<dbReference type="RefSeq" id="WP_068706121.1">
    <property type="nucleotide sequence ID" value="NZ_MAKX01000035.1"/>
</dbReference>
<proteinExistence type="predicted"/>
<comment type="caution">
    <text evidence="3">The sequence shown here is derived from an EMBL/GenBank/DDBJ whole genome shotgun (WGS) entry which is preliminary data.</text>
</comment>
<evidence type="ECO:0000256" key="1">
    <source>
        <dbReference type="SAM" id="MobiDB-lite"/>
    </source>
</evidence>
<sequence length="460" mass="53846">MIKKLFLFIAFFSTLAINAQYTTVINSNMPGFSESPYSVGSDVYQFESNLFFRNINATPTFSNPQAVGLGLMFRTSFFSEKLEFNLKTSFQSDKIAFKNVFESSYNKFGLGQLTLGAKYLIYTPTYNNKKEEIRSWKARHSFDWKRWIPHVGAYAGLNFGSILNTPHKKGGISPKVGILLQNEFSNQLNLVTNIHYDYIGTDFSEFSYIITGTYNFNDYWSGFAEWQDTFEKYERKNNIGVGAAYLFNENMQFNAAIRSNFIQDEIGFQTSIGVSYRLNRHRDKFLEVDEFGNKIEEQKPTNYTENKGFFGRLFDKIKGVFKKKDKHTVTVKEGEKEEKITVEKPKRERSKSLVDVIVKEDIKEKKKTTKAEKKAAKKAKKDAEKAIKKKEKERLKLEKNIKKEEEKEAKRKEKERQEIEKNLLKEAKRKEEERLKLEKEIKKLEEDLKKEEEKDKKKDN</sequence>
<dbReference type="Proteomes" id="UP000093186">
    <property type="component" value="Unassembled WGS sequence"/>
</dbReference>
<organism evidence="3 4">
    <name type="scientific">Tenacibaculum soleae</name>
    <dbReference type="NCBI Taxonomy" id="447689"/>
    <lineage>
        <taxon>Bacteria</taxon>
        <taxon>Pseudomonadati</taxon>
        <taxon>Bacteroidota</taxon>
        <taxon>Flavobacteriia</taxon>
        <taxon>Flavobacteriales</taxon>
        <taxon>Flavobacteriaceae</taxon>
        <taxon>Tenacibaculum</taxon>
    </lineage>
</organism>
<evidence type="ECO:0000256" key="2">
    <source>
        <dbReference type="SAM" id="SignalP"/>
    </source>
</evidence>
<gene>
    <name evidence="3" type="ORF">BA195_12635</name>
</gene>
<feature type="chain" id="PRO_5008639864" description="Transporter" evidence="2">
    <location>
        <begin position="20"/>
        <end position="460"/>
    </location>
</feature>
<dbReference type="InterPro" id="IPR011250">
    <property type="entry name" value="OMP/PagP_B-barrel"/>
</dbReference>
<keyword evidence="2" id="KW-0732">Signal</keyword>
<evidence type="ECO:0000313" key="4">
    <source>
        <dbReference type="Proteomes" id="UP000093186"/>
    </source>
</evidence>
<dbReference type="EMBL" id="MAKX01000035">
    <property type="protein sequence ID" value="OCK42053.1"/>
    <property type="molecule type" value="Genomic_DNA"/>
</dbReference>
<dbReference type="Pfam" id="PF13557">
    <property type="entry name" value="Phenol_MetA_deg"/>
    <property type="match status" value="1"/>
</dbReference>
<dbReference type="AlphaFoldDB" id="A0A1B9XWW9"/>
<dbReference type="STRING" id="447689.BA195_12635"/>
<protein>
    <recommendedName>
        <fullName evidence="5">Transporter</fullName>
    </recommendedName>
</protein>